<feature type="compositionally biased region" description="Polar residues" evidence="1">
    <location>
        <begin position="71"/>
        <end position="81"/>
    </location>
</feature>
<feature type="compositionally biased region" description="Low complexity" evidence="1">
    <location>
        <begin position="241"/>
        <end position="255"/>
    </location>
</feature>
<feature type="region of interest" description="Disordered" evidence="1">
    <location>
        <begin position="1"/>
        <end position="39"/>
    </location>
</feature>
<sequence>MSTSAPAGKRQASTEPETNSLAKRRPGLPSHEEESSKKCPVLLCLYERGDSSQQDVEALFLDIPAGPSAQHVPSSDEGSQPDSNEEVDDDNNSGASSGRDRPKGVSKEMMILMNKFEKTSAFRFNLPDFSRPAPVFLRGTSMVERKAFARLLECPVQRLVDLDYAKMVASVHRRYYVKAIALLIKEVGDNNEVCADCQENEFCRNTCTTLPPETACLQEVNQVVNGRCCNVFLRQYTKANQTSMTQDSDDSTMTTPNTSTYASQPQDEQHDNEMAAAYSASVLSSPHQQQQQTRPIPQVNSISDLPHDRKKFARRVLKALEIADDDRRKKKHNGSQVPILPYGPRDKLAAEIDNAVYASADSFRHYEQDIDTLSECIRYNNELLGGLVTNAITPASMLLMAPVQLRKWKPHDERATLVAQNDPGSAPGFPMTTLGPVYPTPDTTAFMVKQRGQSQSASSRYAQPRNPASQPGNNTAVASSSRTAAQPYAPANDTAVASSSRTAKPAFLPANDTAVASSYHAPAPRFLPVDDTAPASSSRAAEKAPMVQYQVQGTRSSDATSGGRSVNALARVKNQVNSLTNEFDNLSQWDRSHFRFRMKGIFSGPELPDDLDQQFSRLSVAFYDLSEEEKKRARDHALEKLKQIRD</sequence>
<evidence type="ECO:0000256" key="1">
    <source>
        <dbReference type="SAM" id="MobiDB-lite"/>
    </source>
</evidence>
<feature type="compositionally biased region" description="Polar residues" evidence="1">
    <location>
        <begin position="549"/>
        <end position="564"/>
    </location>
</feature>
<protein>
    <submittedName>
        <fullName evidence="2">Uncharacterized protein</fullName>
    </submittedName>
</protein>
<feature type="region of interest" description="Disordered" evidence="1">
    <location>
        <begin position="524"/>
        <end position="564"/>
    </location>
</feature>
<dbReference type="RefSeq" id="XP_040782057.1">
    <property type="nucleotide sequence ID" value="XM_040920094.1"/>
</dbReference>
<feature type="region of interest" description="Disordered" evidence="1">
    <location>
        <begin position="57"/>
        <end position="104"/>
    </location>
</feature>
<feature type="compositionally biased region" description="Polar residues" evidence="1">
    <location>
        <begin position="1"/>
        <end position="21"/>
    </location>
</feature>
<accession>A0A9P5CVG6</accession>
<feature type="region of interest" description="Disordered" evidence="1">
    <location>
        <begin position="418"/>
        <end position="497"/>
    </location>
</feature>
<comment type="caution">
    <text evidence="2">The sequence shown here is derived from an EMBL/GenBank/DDBJ whole genome shotgun (WGS) entry which is preliminary data.</text>
</comment>
<evidence type="ECO:0000313" key="2">
    <source>
        <dbReference type="EMBL" id="KAF3771096.1"/>
    </source>
</evidence>
<proteinExistence type="predicted"/>
<dbReference type="EMBL" id="MU032344">
    <property type="protein sequence ID" value="KAF3771096.1"/>
    <property type="molecule type" value="Genomic_DNA"/>
</dbReference>
<feature type="compositionally biased region" description="Polar residues" evidence="1">
    <location>
        <begin position="256"/>
        <end position="266"/>
    </location>
</feature>
<gene>
    <name evidence="2" type="ORF">M406DRAFT_326495</name>
</gene>
<evidence type="ECO:0000313" key="3">
    <source>
        <dbReference type="Proteomes" id="UP000803844"/>
    </source>
</evidence>
<dbReference type="AlphaFoldDB" id="A0A9P5CVG6"/>
<feature type="region of interest" description="Disordered" evidence="1">
    <location>
        <begin position="241"/>
        <end position="307"/>
    </location>
</feature>
<feature type="compositionally biased region" description="Polar residues" evidence="1">
    <location>
        <begin position="451"/>
        <end position="484"/>
    </location>
</feature>
<keyword evidence="3" id="KW-1185">Reference proteome</keyword>
<feature type="compositionally biased region" description="Polar residues" evidence="1">
    <location>
        <begin position="281"/>
        <end position="303"/>
    </location>
</feature>
<dbReference type="GeneID" id="63837223"/>
<name>A0A9P5CVG6_CRYP1</name>
<dbReference type="Proteomes" id="UP000803844">
    <property type="component" value="Unassembled WGS sequence"/>
</dbReference>
<reference evidence="2" key="1">
    <citation type="journal article" date="2020" name="Phytopathology">
        <title>Genome sequence of the chestnut blight fungus Cryphonectria parasitica EP155: A fundamental resource for an archetypical invasive plant pathogen.</title>
        <authorList>
            <person name="Crouch J.A."/>
            <person name="Dawe A."/>
            <person name="Aerts A."/>
            <person name="Barry K."/>
            <person name="Churchill A.C.L."/>
            <person name="Grimwood J."/>
            <person name="Hillman B."/>
            <person name="Milgroom M.G."/>
            <person name="Pangilinan J."/>
            <person name="Smith M."/>
            <person name="Salamov A."/>
            <person name="Schmutz J."/>
            <person name="Yadav J."/>
            <person name="Grigoriev I.V."/>
            <person name="Nuss D."/>
        </authorList>
    </citation>
    <scope>NUCLEOTIDE SEQUENCE</scope>
    <source>
        <strain evidence="2">EP155</strain>
    </source>
</reference>
<organism evidence="2 3">
    <name type="scientific">Cryphonectria parasitica (strain ATCC 38755 / EP155)</name>
    <dbReference type="NCBI Taxonomy" id="660469"/>
    <lineage>
        <taxon>Eukaryota</taxon>
        <taxon>Fungi</taxon>
        <taxon>Dikarya</taxon>
        <taxon>Ascomycota</taxon>
        <taxon>Pezizomycotina</taxon>
        <taxon>Sordariomycetes</taxon>
        <taxon>Sordariomycetidae</taxon>
        <taxon>Diaporthales</taxon>
        <taxon>Cryphonectriaceae</taxon>
        <taxon>Cryphonectria-Endothia species complex</taxon>
        <taxon>Cryphonectria</taxon>
    </lineage>
</organism>